<dbReference type="Gene3D" id="3.30.300.30">
    <property type="match status" value="1"/>
</dbReference>
<dbReference type="InterPro" id="IPR020845">
    <property type="entry name" value="AMP-binding_CS"/>
</dbReference>
<dbReference type="Proteomes" id="UP000546642">
    <property type="component" value="Unassembled WGS sequence"/>
</dbReference>
<dbReference type="PROSITE" id="PS00455">
    <property type="entry name" value="AMP_BINDING"/>
    <property type="match status" value="1"/>
</dbReference>
<dbReference type="SUPFAM" id="SSF56801">
    <property type="entry name" value="Acetyl-CoA synthetase-like"/>
    <property type="match status" value="1"/>
</dbReference>
<organism evidence="3 4">
    <name type="scientific">Nocardiopsis mwathae</name>
    <dbReference type="NCBI Taxonomy" id="1472723"/>
    <lineage>
        <taxon>Bacteria</taxon>
        <taxon>Bacillati</taxon>
        <taxon>Actinomycetota</taxon>
        <taxon>Actinomycetes</taxon>
        <taxon>Streptosporangiales</taxon>
        <taxon>Nocardiopsidaceae</taxon>
        <taxon>Nocardiopsis</taxon>
    </lineage>
</organism>
<dbReference type="EMBL" id="JACHDS010000001">
    <property type="protein sequence ID" value="MBB6172935.1"/>
    <property type="molecule type" value="Genomic_DNA"/>
</dbReference>
<dbReference type="Gene3D" id="3.40.50.12780">
    <property type="entry name" value="N-terminal domain of ligase-like"/>
    <property type="match status" value="1"/>
</dbReference>
<dbReference type="PANTHER" id="PTHR43767:SF1">
    <property type="entry name" value="NONRIBOSOMAL PEPTIDE SYNTHASE PES1 (EUROFUNG)-RELATED"/>
    <property type="match status" value="1"/>
</dbReference>
<dbReference type="GO" id="GO:0016878">
    <property type="term" value="F:acid-thiol ligase activity"/>
    <property type="evidence" value="ECO:0007669"/>
    <property type="project" value="UniProtKB-ARBA"/>
</dbReference>
<proteinExistence type="predicted"/>
<feature type="domain" description="AMP-binding enzyme C-terminal" evidence="2">
    <location>
        <begin position="426"/>
        <end position="504"/>
    </location>
</feature>
<reference evidence="3 4" key="1">
    <citation type="submission" date="2020-08" db="EMBL/GenBank/DDBJ databases">
        <title>Sequencing the genomes of 1000 actinobacteria strains.</title>
        <authorList>
            <person name="Klenk H.-P."/>
        </authorList>
    </citation>
    <scope>NUCLEOTIDE SEQUENCE [LARGE SCALE GENOMIC DNA]</scope>
    <source>
        <strain evidence="3 4">DSM 46659</strain>
    </source>
</reference>
<accession>A0A7W9YJ57</accession>
<name>A0A7W9YJ57_9ACTN</name>
<dbReference type="InterPro" id="IPR042099">
    <property type="entry name" value="ANL_N_sf"/>
</dbReference>
<sequence length="528" mass="55654">MTRTGTVNSFGNYGYAVLTAGALAMPDKVALTYCGTRSLTYDRLNRAVNRRAHALADSGVRPGQRVAALISETLGVAEVYLALFKTGAVTAALNPFWDADVLAGVVERCGATALVYDPGMDALVDQVRPRLARVHTWIRLGGPVRETVDLDALSARAPDTEPEIHGTGDDPMALFFTSGSTGPPKAVVHTHASSLASARLWLDIPRGADSVFGTGAIIWGIGFTAIAGPALYGGLRLVLEQDWGPKDFLAVVPRERVTHVSLIPSFFSALFADDEHTGADLSSVTTVILGGEPLAPALLRRIKERMPGAAVYGYYGQTEAPYSACGRLDDGSQDLRSAGRARTGFAVRVTRPSGEPVVGEVGEIHLAGAHRMAGYDGDADATARVLRDGWYVGGDLGRLDADGRLYVLGRRSDAILKGGRWTRPAEIEEAAAELDAVAEAGAVGTPAHEETAGSGEPVEQKVLLAVVPRAGSSATELGIRAELAARLPEHRRPDAVVLVDGLPHGQDASGGPGKLLRDEIRARYGHLA</sequence>
<dbReference type="InterPro" id="IPR000873">
    <property type="entry name" value="AMP-dep_synth/lig_dom"/>
</dbReference>
<protein>
    <submittedName>
        <fullName evidence="3">Fatty-acyl-CoA synthase</fullName>
        <ecNumber evidence="3">6.2.1.-</ecNumber>
    </submittedName>
</protein>
<dbReference type="InterPro" id="IPR050237">
    <property type="entry name" value="ATP-dep_AMP-bd_enzyme"/>
</dbReference>
<dbReference type="PANTHER" id="PTHR43767">
    <property type="entry name" value="LONG-CHAIN-FATTY-ACID--COA LIGASE"/>
    <property type="match status" value="1"/>
</dbReference>
<evidence type="ECO:0000259" key="2">
    <source>
        <dbReference type="Pfam" id="PF13193"/>
    </source>
</evidence>
<comment type="caution">
    <text evidence="3">The sequence shown here is derived from an EMBL/GenBank/DDBJ whole genome shotgun (WGS) entry which is preliminary data.</text>
</comment>
<keyword evidence="4" id="KW-1185">Reference proteome</keyword>
<dbReference type="AlphaFoldDB" id="A0A7W9YJ57"/>
<gene>
    <name evidence="3" type="ORF">HNR23_002995</name>
</gene>
<feature type="domain" description="AMP-dependent synthetase/ligase" evidence="1">
    <location>
        <begin position="24"/>
        <end position="375"/>
    </location>
</feature>
<dbReference type="Pfam" id="PF13193">
    <property type="entry name" value="AMP-binding_C"/>
    <property type="match status" value="1"/>
</dbReference>
<evidence type="ECO:0000313" key="4">
    <source>
        <dbReference type="Proteomes" id="UP000546642"/>
    </source>
</evidence>
<dbReference type="EC" id="6.2.1.-" evidence="3"/>
<dbReference type="Pfam" id="PF00501">
    <property type="entry name" value="AMP-binding"/>
    <property type="match status" value="1"/>
</dbReference>
<dbReference type="InterPro" id="IPR045851">
    <property type="entry name" value="AMP-bd_C_sf"/>
</dbReference>
<evidence type="ECO:0000259" key="1">
    <source>
        <dbReference type="Pfam" id="PF00501"/>
    </source>
</evidence>
<evidence type="ECO:0000313" key="3">
    <source>
        <dbReference type="EMBL" id="MBB6172935.1"/>
    </source>
</evidence>
<dbReference type="InterPro" id="IPR025110">
    <property type="entry name" value="AMP-bd_C"/>
</dbReference>
<keyword evidence="3" id="KW-0436">Ligase</keyword>